<name>A0ABQ9VMQ5_SAGOE</name>
<feature type="compositionally biased region" description="Basic and acidic residues" evidence="1">
    <location>
        <begin position="92"/>
        <end position="104"/>
    </location>
</feature>
<dbReference type="Proteomes" id="UP001266305">
    <property type="component" value="Unassembled WGS sequence"/>
</dbReference>
<feature type="region of interest" description="Disordered" evidence="1">
    <location>
        <begin position="310"/>
        <end position="351"/>
    </location>
</feature>
<organism evidence="2 3">
    <name type="scientific">Saguinus oedipus</name>
    <name type="common">Cotton-top tamarin</name>
    <name type="synonym">Oedipomidas oedipus</name>
    <dbReference type="NCBI Taxonomy" id="9490"/>
    <lineage>
        <taxon>Eukaryota</taxon>
        <taxon>Metazoa</taxon>
        <taxon>Chordata</taxon>
        <taxon>Craniata</taxon>
        <taxon>Vertebrata</taxon>
        <taxon>Euteleostomi</taxon>
        <taxon>Mammalia</taxon>
        <taxon>Eutheria</taxon>
        <taxon>Euarchontoglires</taxon>
        <taxon>Primates</taxon>
        <taxon>Haplorrhini</taxon>
        <taxon>Platyrrhini</taxon>
        <taxon>Cebidae</taxon>
        <taxon>Callitrichinae</taxon>
        <taxon>Saguinus</taxon>
    </lineage>
</organism>
<protein>
    <submittedName>
        <fullName evidence="2">Uncharacterized protein</fullName>
    </submittedName>
</protein>
<gene>
    <name evidence="2" type="ORF">P7K49_010417</name>
</gene>
<comment type="caution">
    <text evidence="2">The sequence shown here is derived from an EMBL/GenBank/DDBJ whole genome shotgun (WGS) entry which is preliminary data.</text>
</comment>
<reference evidence="2 3" key="1">
    <citation type="submission" date="2023-05" db="EMBL/GenBank/DDBJ databases">
        <title>B98-5 Cell Line De Novo Hybrid Assembly: An Optical Mapping Approach.</title>
        <authorList>
            <person name="Kananen K."/>
            <person name="Auerbach J.A."/>
            <person name="Kautto E."/>
            <person name="Blachly J.S."/>
        </authorList>
    </citation>
    <scope>NUCLEOTIDE SEQUENCE [LARGE SCALE GENOMIC DNA]</scope>
    <source>
        <strain evidence="2">B95-8</strain>
        <tissue evidence="2">Cell line</tissue>
    </source>
</reference>
<evidence type="ECO:0000313" key="2">
    <source>
        <dbReference type="EMBL" id="KAK2110671.1"/>
    </source>
</evidence>
<feature type="non-terminal residue" evidence="2">
    <location>
        <position position="359"/>
    </location>
</feature>
<proteinExistence type="predicted"/>
<accession>A0ABQ9VMQ5</accession>
<feature type="compositionally biased region" description="Basic and acidic residues" evidence="1">
    <location>
        <begin position="317"/>
        <end position="331"/>
    </location>
</feature>
<feature type="region of interest" description="Disordered" evidence="1">
    <location>
        <begin position="1"/>
        <end position="121"/>
    </location>
</feature>
<feature type="compositionally biased region" description="Low complexity" evidence="1">
    <location>
        <begin position="10"/>
        <end position="19"/>
    </location>
</feature>
<feature type="region of interest" description="Disordered" evidence="1">
    <location>
        <begin position="150"/>
        <end position="175"/>
    </location>
</feature>
<evidence type="ECO:0000256" key="1">
    <source>
        <dbReference type="SAM" id="MobiDB-lite"/>
    </source>
</evidence>
<feature type="region of interest" description="Disordered" evidence="1">
    <location>
        <begin position="222"/>
        <end position="249"/>
    </location>
</feature>
<evidence type="ECO:0000313" key="3">
    <source>
        <dbReference type="Proteomes" id="UP001266305"/>
    </source>
</evidence>
<keyword evidence="3" id="KW-1185">Reference proteome</keyword>
<sequence length="359" mass="38426">MGVKRERSPSPHLLHSPSPWAAQPRRTQPETEGALPAHPLEPQPQSTCALPPPPKTCRRRGRGSQGLGGVPVTASPQPTQIGKSRAGGGAGRRHEGEGGQRSRSETPAVLPRHPGRGSGERGLWTVKSAVVVNWRVGVFCRGCRCNLPQRPEEPPEPACPPAADGEEPPAQPPGLRAAPCAGPEPILDPGPGSWIRPLRAQTCGPGWEENPFRSCLLPKPDVTGPSCPPQEPGLQRWSPPSGQTPRDAQPLAGMGNGFGLGTVFPSGISRRRGTHSTWVLPPPLSVVACSWEPWAWGWGSKQSWKRRRAAPSSVDEAGEKESLSESGLDRRGRGRSLWNKPCGTRPGPFPHSLCQIFRA</sequence>
<dbReference type="EMBL" id="JASSZA010000005">
    <property type="protein sequence ID" value="KAK2110671.1"/>
    <property type="molecule type" value="Genomic_DNA"/>
</dbReference>